<keyword evidence="5" id="KW-0326">Glycosidase</keyword>
<evidence type="ECO:0000256" key="3">
    <source>
        <dbReference type="ARBA" id="ARBA00022801"/>
    </source>
</evidence>
<dbReference type="InterPro" id="IPR003305">
    <property type="entry name" value="CenC_carb-bd"/>
</dbReference>
<evidence type="ECO:0000256" key="2">
    <source>
        <dbReference type="ARBA" id="ARBA00022723"/>
    </source>
</evidence>
<dbReference type="InterPro" id="IPR010502">
    <property type="entry name" value="Carb-bd_dom_fam9"/>
</dbReference>
<keyword evidence="2" id="KW-0479">Metal-binding</keyword>
<evidence type="ECO:0000256" key="1">
    <source>
        <dbReference type="ARBA" id="ARBA00007495"/>
    </source>
</evidence>
<dbReference type="OrthoDB" id="222556at2"/>
<evidence type="ECO:0000256" key="4">
    <source>
        <dbReference type="ARBA" id="ARBA00022833"/>
    </source>
</evidence>
<reference evidence="6 7" key="1">
    <citation type="submission" date="2018-11" db="EMBL/GenBank/DDBJ databases">
        <title>Complete genome sequence of Paenibacillus baekrokdamisoli strain KCTC 33723.</title>
        <authorList>
            <person name="Kang S.W."/>
            <person name="Lee K.C."/>
            <person name="Kim K.K."/>
            <person name="Kim J.S."/>
            <person name="Kim D.S."/>
            <person name="Ko S.H."/>
            <person name="Yang S.H."/>
            <person name="Lee J.S."/>
        </authorList>
    </citation>
    <scope>NUCLEOTIDE SEQUENCE [LARGE SCALE GENOMIC DNA]</scope>
    <source>
        <strain evidence="6 7">KCTC 33723</strain>
    </source>
</reference>
<dbReference type="KEGG" id="pbk:Back11_59000"/>
<dbReference type="Proteomes" id="UP000275368">
    <property type="component" value="Chromosome"/>
</dbReference>
<gene>
    <name evidence="6" type="ORF">Back11_59000</name>
</gene>
<dbReference type="InterPro" id="IPR008979">
    <property type="entry name" value="Galactose-bd-like_sf"/>
</dbReference>
<dbReference type="SUPFAM" id="SSF51445">
    <property type="entry name" value="(Trans)glycosidases"/>
    <property type="match status" value="1"/>
</dbReference>
<dbReference type="Pfam" id="PF06452">
    <property type="entry name" value="CBM9_1"/>
    <property type="match status" value="1"/>
</dbReference>
<dbReference type="Gene3D" id="2.60.120.260">
    <property type="entry name" value="Galactose-binding domain-like"/>
    <property type="match status" value="3"/>
</dbReference>
<dbReference type="Pfam" id="PF02018">
    <property type="entry name" value="CBM_4_9"/>
    <property type="match status" value="1"/>
</dbReference>
<dbReference type="RefSeq" id="WP_125664851.1">
    <property type="nucleotide sequence ID" value="NZ_AP019308.1"/>
</dbReference>
<dbReference type="GO" id="GO:0030246">
    <property type="term" value="F:carbohydrate binding"/>
    <property type="evidence" value="ECO:0007669"/>
    <property type="project" value="InterPro"/>
</dbReference>
<dbReference type="Pfam" id="PF13287">
    <property type="entry name" value="Fn3_assoc"/>
    <property type="match status" value="1"/>
</dbReference>
<protein>
    <submittedName>
        <fullName evidence="6">Uncharacterized protein</fullName>
    </submittedName>
</protein>
<evidence type="ECO:0000256" key="5">
    <source>
        <dbReference type="ARBA" id="ARBA00023295"/>
    </source>
</evidence>
<dbReference type="Pfam" id="PF02449">
    <property type="entry name" value="Glyco_hydro_42"/>
    <property type="match status" value="1"/>
</dbReference>
<dbReference type="InterPro" id="IPR013529">
    <property type="entry name" value="Glyco_hydro_42_N"/>
</dbReference>
<dbReference type="SUPFAM" id="SSF49344">
    <property type="entry name" value="CBD9-like"/>
    <property type="match status" value="1"/>
</dbReference>
<dbReference type="PANTHER" id="PTHR36447:SF2">
    <property type="entry name" value="BETA-GALACTOSIDASE YESZ"/>
    <property type="match status" value="1"/>
</dbReference>
<proteinExistence type="inferred from homology"/>
<dbReference type="Gene3D" id="3.40.50.880">
    <property type="match status" value="1"/>
</dbReference>
<dbReference type="InterPro" id="IPR026876">
    <property type="entry name" value="Fn3_assoc_repeat"/>
</dbReference>
<dbReference type="Gene3D" id="3.20.20.80">
    <property type="entry name" value="Glycosidases"/>
    <property type="match status" value="1"/>
</dbReference>
<keyword evidence="3" id="KW-0378">Hydrolase</keyword>
<dbReference type="GO" id="GO:0046872">
    <property type="term" value="F:metal ion binding"/>
    <property type="evidence" value="ECO:0007669"/>
    <property type="project" value="UniProtKB-KW"/>
</dbReference>
<dbReference type="InterPro" id="IPR029062">
    <property type="entry name" value="Class_I_gatase-like"/>
</dbReference>
<dbReference type="GO" id="GO:0009341">
    <property type="term" value="C:beta-galactosidase complex"/>
    <property type="evidence" value="ECO:0007669"/>
    <property type="project" value="InterPro"/>
</dbReference>
<name>A0A3G9J873_9BACL</name>
<dbReference type="InterPro" id="IPR017853">
    <property type="entry name" value="GH"/>
</dbReference>
<sequence>MLKKVGIAYLVAILMFTMVTLSFGTGTSKVWANELDSPKVMHWSFLRSGGVNSSYMIDPNVYHRGGHALQLTNASPLSPNVYFTVSQAVSVEPNTEYEISVWVKGNNVNNTWFGGAPGWMLQQAVPTGSYDWQQVTTTYTTGNNEHTFDFRILTENMTDEVWFDDLSMVKMGSGTNLLKNAGFEKQLQAELINGFDNLTEWTGDSSAAGHTTVEQEGDIQTEGTKAARVTYDINSAADGYINFFWSPVPKLNLSKAAKLVFDVFPTSQTIGEAEPLKLKISGGSGIVYERALERLTANQWNTVEIDLASIPISRDQIGFINFYIYTKADLEGRTSVTYTFDNMRILRPMQVKQVMADTTGEVLINTPVQLTSETIDSTIYYTVDGSDPRVSGTKAAYSQPIVLEKAMMIRAFATATDLEDSPVSDFVYNLGTGATGETFLSLNQFKSMLGYGKYAPIFKSTDGIEVNGILNEWDSFTGISLPSDNTRQVILDGWGGNDDLSTHARFAYDDDAFYLGIQVKDNSHEAVGGDGIWMGDSVQIAFSQDGNTYGPEYGFALVNGQSDIWRWNSGTASLGKEAVAFHSTQNLNVTTYEAKIPWKAIFSTGKPDHRFRFELLTNDNDGNGRRGWIEWAGGIGNGKDPSRFAVLDLVQQTDDWGTWFDGKTVLSKGESSTYTLQIPNYSNHDITLNLTSPELSLDRNITIPAQTVLKKNIDIMRSVPGIYPITVTVHEAATGKSKAETLTLKVDSAQFDELAGKMPALENLLLAAKAQHINADYEEVNATVIRNFIEYGKEDAANGMLERSFYVIQKLEALYNEAVDNLQGYLNGSKESRNVPRYKTGLLRPAIQDYSFIADTYDSVNNKTEQRPVFFTGYGHFEQVRQDIPQFEGYGTNIIQVEIGPDSVIRAADSLFGWTVNATNGVQAKANVDWSVHHSGKASLLITNSTPLSPNKYINVMQNIAVKPNTTYEFKAWVKGENVKDVWFPGGKNWDYRKMFPTGTYDWTEITYEYTTGANETSFPFLILSENAIGKVWTDDVSMTVQGSTVNLLTDPGFENNVPSTGGEEYLISTSAIKNDIQKVLQNASDHNIAVNLLLSPHYFPAWALEKWPELKSNSQGWIHFNIDAPKAREIIEAYLRTIIPLVKDYPSLHSITISNEPAYFSAVDPINLPKWHTYLSGIYDGNIGDLNQVYGTNYHSFDEVGMPPHSKAVPLHWEATPQFYDWVIFNNKLFSDWHSWMAGIIHEIDPSLPVHSKVMDSSVDSTAQLTWGTDPEQFSELSQINGNDNSNYLGQGKDGFMSELKFYDMQTSFKKAPVFNSENHVIRDGDNVYTPEQADHVRSVLWQDAIHGQSATTIWSWERSNNTTSDFYGSILHRPDVVAAVGKTNLDLNRLAYEVTAFQEDQAEVAILYSIPSSVFAPKYFSAVTNAYEATSLSGLKVGFISEKQLKEGHSQAFKYLIIPDATHVNEETLTAVRSYAEQGGKVVIIGNNALKYNEHNQPLPSVVRNAVMTNSNTLLIPSDTSAVGIREVMLPYFTASGMIEVLLMDAETNEPIQGVEWRSVKHNGKLLININNYTALSKQAYVKVHGQKSIHWTDLISGTNVTADPMALKPLTPYLLSLDLPTTMTGIELDSTSYELEVGKTHQTVVSAVYSDGSRSVVTPSATYNTMNSGLASINASGIVTAVHGYYDDQCQL</sequence>
<keyword evidence="4" id="KW-0862">Zinc</keyword>
<dbReference type="GO" id="GO:0016052">
    <property type="term" value="P:carbohydrate catabolic process"/>
    <property type="evidence" value="ECO:0007669"/>
    <property type="project" value="InterPro"/>
</dbReference>
<dbReference type="CDD" id="cd03143">
    <property type="entry name" value="A4_beta-galactosidase_middle_domain"/>
    <property type="match status" value="1"/>
</dbReference>
<dbReference type="EMBL" id="AP019308">
    <property type="protein sequence ID" value="BBH24555.1"/>
    <property type="molecule type" value="Genomic_DNA"/>
</dbReference>
<dbReference type="CDD" id="cd09621">
    <property type="entry name" value="CBM9_like_5"/>
    <property type="match status" value="1"/>
</dbReference>
<evidence type="ECO:0000313" key="7">
    <source>
        <dbReference type="Proteomes" id="UP000275368"/>
    </source>
</evidence>
<organism evidence="6 7">
    <name type="scientific">Paenibacillus baekrokdamisoli</name>
    <dbReference type="NCBI Taxonomy" id="1712516"/>
    <lineage>
        <taxon>Bacteria</taxon>
        <taxon>Bacillati</taxon>
        <taxon>Bacillota</taxon>
        <taxon>Bacilli</taxon>
        <taxon>Bacillales</taxon>
        <taxon>Paenibacillaceae</taxon>
        <taxon>Paenibacillus</taxon>
    </lineage>
</organism>
<dbReference type="InterPro" id="IPR003476">
    <property type="entry name" value="Glyco_hydro_42"/>
</dbReference>
<dbReference type="GO" id="GO:0004565">
    <property type="term" value="F:beta-galactosidase activity"/>
    <property type="evidence" value="ECO:0007669"/>
    <property type="project" value="InterPro"/>
</dbReference>
<evidence type="ECO:0000313" key="6">
    <source>
        <dbReference type="EMBL" id="BBH24555.1"/>
    </source>
</evidence>
<comment type="similarity">
    <text evidence="1">Belongs to the glycosyl hydrolase 10 (cellulase F) family.</text>
</comment>
<dbReference type="Gene3D" id="2.60.40.1080">
    <property type="match status" value="1"/>
</dbReference>
<accession>A0A3G9J873</accession>
<keyword evidence="7" id="KW-1185">Reference proteome</keyword>
<dbReference type="PANTHER" id="PTHR36447">
    <property type="entry name" value="BETA-GALACTOSIDASE GANA"/>
    <property type="match status" value="1"/>
</dbReference>
<dbReference type="Gene3D" id="2.60.40.1190">
    <property type="match status" value="1"/>
</dbReference>
<dbReference type="SUPFAM" id="SSF49785">
    <property type="entry name" value="Galactose-binding domain-like"/>
    <property type="match status" value="1"/>
</dbReference>